<name>A0A420DV87_9FLAO</name>
<dbReference type="Proteomes" id="UP000284892">
    <property type="component" value="Unassembled WGS sequence"/>
</dbReference>
<reference evidence="2 3" key="1">
    <citation type="submission" date="2018-09" db="EMBL/GenBank/DDBJ databases">
        <title>Genomic Encyclopedia of Archaeal and Bacterial Type Strains, Phase II (KMG-II): from individual species to whole genera.</title>
        <authorList>
            <person name="Goeker M."/>
        </authorList>
    </citation>
    <scope>NUCLEOTIDE SEQUENCE [LARGE SCALE GENOMIC DNA]</scope>
    <source>
        <strain evidence="2 3">DSM 26283</strain>
    </source>
</reference>
<keyword evidence="1" id="KW-1133">Transmembrane helix</keyword>
<feature type="transmembrane region" description="Helical" evidence="1">
    <location>
        <begin position="28"/>
        <end position="48"/>
    </location>
</feature>
<gene>
    <name evidence="2" type="ORF">BXY80_0151</name>
</gene>
<protein>
    <submittedName>
        <fullName evidence="2">Uncharacterized protein</fullName>
    </submittedName>
</protein>
<evidence type="ECO:0000313" key="2">
    <source>
        <dbReference type="EMBL" id="RKE98080.1"/>
    </source>
</evidence>
<proteinExistence type="predicted"/>
<organism evidence="2 3">
    <name type="scientific">Ichthyenterobacterium magnum</name>
    <dbReference type="NCBI Taxonomy" id="1230530"/>
    <lineage>
        <taxon>Bacteria</taxon>
        <taxon>Pseudomonadati</taxon>
        <taxon>Bacteroidota</taxon>
        <taxon>Flavobacteriia</taxon>
        <taxon>Flavobacteriales</taxon>
        <taxon>Flavobacteriaceae</taxon>
        <taxon>Ichthyenterobacterium</taxon>
    </lineage>
</organism>
<feature type="transmembrane region" description="Helical" evidence="1">
    <location>
        <begin position="7"/>
        <end position="22"/>
    </location>
</feature>
<sequence>MKIIKKYIIFLPVVLILLIQYYDKEDKYLIVQYILLSVSLLIYFIKLYRKNKNDSKS</sequence>
<evidence type="ECO:0000256" key="1">
    <source>
        <dbReference type="SAM" id="Phobius"/>
    </source>
</evidence>
<comment type="caution">
    <text evidence="2">The sequence shown here is derived from an EMBL/GenBank/DDBJ whole genome shotgun (WGS) entry which is preliminary data.</text>
</comment>
<accession>A0A420DV87</accession>
<keyword evidence="3" id="KW-1185">Reference proteome</keyword>
<keyword evidence="1" id="KW-0472">Membrane</keyword>
<dbReference type="EMBL" id="RAQJ01000001">
    <property type="protein sequence ID" value="RKE98080.1"/>
    <property type="molecule type" value="Genomic_DNA"/>
</dbReference>
<keyword evidence="1" id="KW-0812">Transmembrane</keyword>
<dbReference type="AlphaFoldDB" id="A0A420DV87"/>
<evidence type="ECO:0000313" key="3">
    <source>
        <dbReference type="Proteomes" id="UP000284892"/>
    </source>
</evidence>